<evidence type="ECO:0000256" key="1">
    <source>
        <dbReference type="SAM" id="MobiDB-lite"/>
    </source>
</evidence>
<evidence type="ECO:0000313" key="2">
    <source>
        <dbReference type="EMBL" id="MZL34221.1"/>
    </source>
</evidence>
<dbReference type="Proteomes" id="UP000477285">
    <property type="component" value="Unassembled WGS sequence"/>
</dbReference>
<dbReference type="Pfam" id="PF08757">
    <property type="entry name" value="CotH"/>
    <property type="match status" value="1"/>
</dbReference>
<dbReference type="PANTHER" id="PTHR40050:SF1">
    <property type="entry name" value="INNER SPORE COAT PROTEIN H"/>
    <property type="match status" value="1"/>
</dbReference>
<dbReference type="InterPro" id="IPR014867">
    <property type="entry name" value="Spore_coat_CotH_CotH2/3/7"/>
</dbReference>
<evidence type="ECO:0000313" key="3">
    <source>
        <dbReference type="Proteomes" id="UP000477285"/>
    </source>
</evidence>
<protein>
    <submittedName>
        <fullName evidence="2">Spore coat protein CotH</fullName>
    </submittedName>
</protein>
<name>A0A6L8T766_9FIRM</name>
<accession>A0A6L8T766</accession>
<dbReference type="EMBL" id="WWVQ01000034">
    <property type="protein sequence ID" value="MZL34221.1"/>
    <property type="molecule type" value="Genomic_DNA"/>
</dbReference>
<dbReference type="RefSeq" id="WP_161233953.1">
    <property type="nucleotide sequence ID" value="NZ_WWVI01000031.1"/>
</dbReference>
<proteinExistence type="predicted"/>
<comment type="caution">
    <text evidence="2">The sequence shown here is derived from an EMBL/GenBank/DDBJ whole genome shotgun (WGS) entry which is preliminary data.</text>
</comment>
<sequence>MRNWKGERTLTGIKKINLISAVLVSLSLCGGCTLEKAGNSSQDQAVQEDNETEQVKTEKAEKAEINEIHLRDKDSLYENDDDTSVVTMYLTVSKGNSSENTYHTWKEINSYSVYDYEDMGVERYQVAGLLQVGDENGPIEGEVGYGESVPNATVQIRGQTSSHNAQKNYKIELKKNKGTWRGQRTINLNKHMTEGMRFRNKLAYDLIRGIPQMVGLRTQFVHLYVKDNTEESGGKFEDYGIYTQVEQLNKTALKSHGLDSNGQLYKINSFEFYRYEDIIKKEDDAGYDKTAFEKMLEIKGDSDHTKLIDMLTDLNDYSIGIEDVLKEHFDEENIVYWMAFQILMGNVDTQNRNVYLYSPLNSDIWYFIAWDNDGCLMRPEYELRNFSDQNSWEKGISNYWGNILFQRCLKSRSFREKLNDAILDLREYLNKDMLTSKIESYKNVLKPYLYLMPDAEYEPLTSEQYDQIAASLPDEIEKNYQLYLESLETPMPFYIGVPTIDGDKLKFNWDVSYDLDAEDITYFVEVARDYLFRDVIYQNTTLTVPEAEMDLPEAGQYFVRVRATNTSGKTQDAFDYYVTDEGKHYGMKCFYITEDNTVEEDIYEEG</sequence>
<organism evidence="2 3">
    <name type="scientific">Blautia wexlerae</name>
    <dbReference type="NCBI Taxonomy" id="418240"/>
    <lineage>
        <taxon>Bacteria</taxon>
        <taxon>Bacillati</taxon>
        <taxon>Bacillota</taxon>
        <taxon>Clostridia</taxon>
        <taxon>Lachnospirales</taxon>
        <taxon>Lachnospiraceae</taxon>
        <taxon>Blautia</taxon>
    </lineage>
</organism>
<feature type="region of interest" description="Disordered" evidence="1">
    <location>
        <begin position="39"/>
        <end position="60"/>
    </location>
</feature>
<keyword evidence="2" id="KW-0167">Capsid protein</keyword>
<reference evidence="2 3" key="1">
    <citation type="journal article" date="2019" name="Nat. Med.">
        <title>A library of human gut bacterial isolates paired with longitudinal multiomics data enables mechanistic microbiome research.</title>
        <authorList>
            <person name="Poyet M."/>
            <person name="Groussin M."/>
            <person name="Gibbons S.M."/>
            <person name="Avila-Pacheco J."/>
            <person name="Jiang X."/>
            <person name="Kearney S.M."/>
            <person name="Perrotta A.R."/>
            <person name="Berdy B."/>
            <person name="Zhao S."/>
            <person name="Lieberman T.D."/>
            <person name="Swanson P.K."/>
            <person name="Smith M."/>
            <person name="Roesemann S."/>
            <person name="Alexander J.E."/>
            <person name="Rich S.A."/>
            <person name="Livny J."/>
            <person name="Vlamakis H."/>
            <person name="Clish C."/>
            <person name="Bullock K."/>
            <person name="Deik A."/>
            <person name="Scott J."/>
            <person name="Pierce K.A."/>
            <person name="Xavier R.J."/>
            <person name="Alm E.J."/>
        </authorList>
    </citation>
    <scope>NUCLEOTIDE SEQUENCE [LARGE SCALE GENOMIC DNA]</scope>
    <source>
        <strain evidence="2 3">BIOML-A1</strain>
    </source>
</reference>
<keyword evidence="2" id="KW-0946">Virion</keyword>
<gene>
    <name evidence="2" type="ORF">GT728_13645</name>
</gene>
<dbReference type="AlphaFoldDB" id="A0A6L8T766"/>
<dbReference type="PANTHER" id="PTHR40050">
    <property type="entry name" value="INNER SPORE COAT PROTEIN H"/>
    <property type="match status" value="1"/>
</dbReference>